<protein>
    <submittedName>
        <fullName evidence="2">Uncharacterized protein</fullName>
    </submittedName>
</protein>
<sequence length="293" mass="31299">MRARFRVRGPPTERIHAAPVRRLCRLPTATSPPRSGVNGNRALTPAPCNAVADAYARSCVEKRGCRRGVGHAGPFRVSPQSWGGRPMGLSRTQGTQKTQRTQRTQRTQGTQRAGAPTLNGVRPMAGKGERPMVGNGVRPMAGDGVWPMSSGYQTYVTRVCCHRRAITTTQRERRSARRGPGSAVSAARGGRGARGAQCKGPSGLSCRRGPASPTPRGDLEPRALKVGRGGLPSPSSPPPCSCLPPATANNPQGQSLERGALPQIATCSNMSSIRWSCSREEWRCQDTWCGART</sequence>
<dbReference type="Proteomes" id="UP000588098">
    <property type="component" value="Unassembled WGS sequence"/>
</dbReference>
<reference evidence="2 3" key="1">
    <citation type="submission" date="2020-08" db="EMBL/GenBank/DDBJ databases">
        <title>Genomic Encyclopedia of Type Strains, Phase III (KMG-III): the genomes of soil and plant-associated and newly described type strains.</title>
        <authorList>
            <person name="Whitman W."/>
        </authorList>
    </citation>
    <scope>NUCLEOTIDE SEQUENCE [LARGE SCALE GENOMIC DNA]</scope>
    <source>
        <strain evidence="2 3">CECT 8305</strain>
    </source>
</reference>
<feature type="compositionally biased region" description="Low complexity" evidence="1">
    <location>
        <begin position="178"/>
        <end position="188"/>
    </location>
</feature>
<name>A0A7W9Q6X4_9ACTN</name>
<dbReference type="AlphaFoldDB" id="A0A7W9Q6X4"/>
<proteinExistence type="predicted"/>
<comment type="caution">
    <text evidence="2">The sequence shown here is derived from an EMBL/GenBank/DDBJ whole genome shotgun (WGS) entry which is preliminary data.</text>
</comment>
<organism evidence="2 3">
    <name type="scientific">Streptomyces zagrosensis</name>
    <dbReference type="NCBI Taxonomy" id="1042984"/>
    <lineage>
        <taxon>Bacteria</taxon>
        <taxon>Bacillati</taxon>
        <taxon>Actinomycetota</taxon>
        <taxon>Actinomycetes</taxon>
        <taxon>Kitasatosporales</taxon>
        <taxon>Streptomycetaceae</taxon>
        <taxon>Streptomyces</taxon>
    </lineage>
</organism>
<keyword evidence="3" id="KW-1185">Reference proteome</keyword>
<evidence type="ECO:0000256" key="1">
    <source>
        <dbReference type="SAM" id="MobiDB-lite"/>
    </source>
</evidence>
<feature type="region of interest" description="Disordered" evidence="1">
    <location>
        <begin position="166"/>
        <end position="255"/>
    </location>
</feature>
<feature type="region of interest" description="Disordered" evidence="1">
    <location>
        <begin position="76"/>
        <end position="134"/>
    </location>
</feature>
<dbReference type="EMBL" id="JACHJL010000003">
    <property type="protein sequence ID" value="MBB5934675.1"/>
    <property type="molecule type" value="Genomic_DNA"/>
</dbReference>
<evidence type="ECO:0000313" key="3">
    <source>
        <dbReference type="Proteomes" id="UP000588098"/>
    </source>
</evidence>
<accession>A0A7W9Q6X4</accession>
<feature type="compositionally biased region" description="Low complexity" evidence="1">
    <location>
        <begin position="91"/>
        <end position="112"/>
    </location>
</feature>
<gene>
    <name evidence="2" type="ORF">FHS42_001722</name>
</gene>
<evidence type="ECO:0000313" key="2">
    <source>
        <dbReference type="EMBL" id="MBB5934675.1"/>
    </source>
</evidence>